<keyword evidence="1" id="KW-0812">Transmembrane</keyword>
<dbReference type="EMBL" id="LR796522">
    <property type="protein sequence ID" value="CAB4149637.1"/>
    <property type="molecule type" value="Genomic_DNA"/>
</dbReference>
<keyword evidence="1" id="KW-0472">Membrane</keyword>
<protein>
    <submittedName>
        <fullName evidence="2">Uncharacterized protein</fullName>
    </submittedName>
</protein>
<keyword evidence="1" id="KW-1133">Transmembrane helix</keyword>
<evidence type="ECO:0000256" key="1">
    <source>
        <dbReference type="SAM" id="Phobius"/>
    </source>
</evidence>
<name>A0A6J5MUW7_9CAUD</name>
<accession>A0A6J5MUW7</accession>
<feature type="transmembrane region" description="Helical" evidence="1">
    <location>
        <begin position="6"/>
        <end position="28"/>
    </location>
</feature>
<reference evidence="2" key="1">
    <citation type="submission" date="2020-04" db="EMBL/GenBank/DDBJ databases">
        <authorList>
            <person name="Chiriac C."/>
            <person name="Salcher M."/>
            <person name="Ghai R."/>
            <person name="Kavagutti S V."/>
        </authorList>
    </citation>
    <scope>NUCLEOTIDE SEQUENCE</scope>
</reference>
<sequence>MSAQDWAAVVVAVTTVIGSFIGLVRWLVKHYLAELKPNSGSSIKDQVNRLEARVDTIIELLGR</sequence>
<organism evidence="2">
    <name type="scientific">uncultured Caudovirales phage</name>
    <dbReference type="NCBI Taxonomy" id="2100421"/>
    <lineage>
        <taxon>Viruses</taxon>
        <taxon>Duplodnaviria</taxon>
        <taxon>Heunggongvirae</taxon>
        <taxon>Uroviricota</taxon>
        <taxon>Caudoviricetes</taxon>
        <taxon>Peduoviridae</taxon>
        <taxon>Maltschvirus</taxon>
        <taxon>Maltschvirus maltsch</taxon>
    </lineage>
</organism>
<evidence type="ECO:0000313" key="2">
    <source>
        <dbReference type="EMBL" id="CAB4149637.1"/>
    </source>
</evidence>
<gene>
    <name evidence="2" type="ORF">UFOVP550_14</name>
</gene>
<proteinExistence type="predicted"/>